<dbReference type="PROSITE" id="PS00924">
    <property type="entry name" value="ASP_GLU_RACEMASE_2"/>
    <property type="match status" value="1"/>
</dbReference>
<evidence type="ECO:0000313" key="4">
    <source>
        <dbReference type="Proteomes" id="UP001207742"/>
    </source>
</evidence>
<organism evidence="3 4">
    <name type="scientific">Chitinophaga nivalis</name>
    <dbReference type="NCBI Taxonomy" id="2991709"/>
    <lineage>
        <taxon>Bacteria</taxon>
        <taxon>Pseudomonadati</taxon>
        <taxon>Bacteroidota</taxon>
        <taxon>Chitinophagia</taxon>
        <taxon>Chitinophagales</taxon>
        <taxon>Chitinophagaceae</taxon>
        <taxon>Chitinophaga</taxon>
    </lineage>
</organism>
<dbReference type="Gene3D" id="3.40.50.1860">
    <property type="match status" value="2"/>
</dbReference>
<accession>A0ABT3IMB2</accession>
<dbReference type="InterPro" id="IPR004380">
    <property type="entry name" value="Asp_race"/>
</dbReference>
<keyword evidence="4" id="KW-1185">Reference proteome</keyword>
<dbReference type="SUPFAM" id="SSF53681">
    <property type="entry name" value="Aspartate/glutamate racemase"/>
    <property type="match status" value="2"/>
</dbReference>
<dbReference type="NCBIfam" id="TIGR00035">
    <property type="entry name" value="asp_race"/>
    <property type="match status" value="1"/>
</dbReference>
<name>A0ABT3IMB2_9BACT</name>
<dbReference type="Proteomes" id="UP001207742">
    <property type="component" value="Unassembled WGS sequence"/>
</dbReference>
<evidence type="ECO:0000256" key="2">
    <source>
        <dbReference type="ARBA" id="ARBA00023235"/>
    </source>
</evidence>
<keyword evidence="2 3" id="KW-0413">Isomerase</keyword>
<dbReference type="PANTHER" id="PTHR21198">
    <property type="entry name" value="GLUTAMATE RACEMASE"/>
    <property type="match status" value="1"/>
</dbReference>
<sequence>MAMRKIGLVGGISWTSTLDYYRYINEGVNAELGGLNFAECVIDSVNFDDFRRYNAAYDWDATFVLLADAANNLKKAGATAILLCANTAHIVADRIEAAVQLPVLHITTATAAAIQQQQLKKVGLLGTCYTMELDFYKDKLKAAGIEPIIPKNQADRDYIEDTLLHELGKGIIQADTKQKYLAIIQQLIDRGAEGIILGCTEIPLLIQQADVAVPVFDTTRIHAAAAVAYAVAAPSLT</sequence>
<comment type="similarity">
    <text evidence="1">Belongs to the aspartate/glutamate racemases family.</text>
</comment>
<dbReference type="RefSeq" id="WP_264731151.1">
    <property type="nucleotide sequence ID" value="NZ_JAPDNR010000001.1"/>
</dbReference>
<dbReference type="EC" id="5.1.1.-" evidence="3"/>
<dbReference type="InterPro" id="IPR015942">
    <property type="entry name" value="Asp/Glu/hydantoin_racemase"/>
</dbReference>
<dbReference type="Pfam" id="PF01177">
    <property type="entry name" value="Asp_Glu_race"/>
    <property type="match status" value="1"/>
</dbReference>
<dbReference type="PANTHER" id="PTHR21198:SF7">
    <property type="entry name" value="ASPARTATE-GLUTAMATE RACEMASE FAMILY"/>
    <property type="match status" value="1"/>
</dbReference>
<dbReference type="EMBL" id="JAPDNS010000001">
    <property type="protein sequence ID" value="MCW3485100.1"/>
    <property type="molecule type" value="Genomic_DNA"/>
</dbReference>
<comment type="caution">
    <text evidence="3">The sequence shown here is derived from an EMBL/GenBank/DDBJ whole genome shotgun (WGS) entry which is preliminary data.</text>
</comment>
<gene>
    <name evidence="3" type="ORF">OL497_14420</name>
</gene>
<reference evidence="3 4" key="1">
    <citation type="submission" date="2022-10" db="EMBL/GenBank/DDBJ databases">
        <title>Chitinophaga nivalis PC15 sp. nov., isolated from Pyeongchang county, South Korea.</title>
        <authorList>
            <person name="Trinh H.N."/>
        </authorList>
    </citation>
    <scope>NUCLEOTIDE SEQUENCE [LARGE SCALE GENOMIC DNA]</scope>
    <source>
        <strain evidence="3 4">PC14</strain>
    </source>
</reference>
<protein>
    <submittedName>
        <fullName evidence="3">Amino acid racemase</fullName>
        <ecNumber evidence="3">5.1.1.-</ecNumber>
    </submittedName>
</protein>
<dbReference type="InterPro" id="IPR033134">
    <property type="entry name" value="Asp/Glu_racemase_AS_2"/>
</dbReference>
<dbReference type="GO" id="GO:0016853">
    <property type="term" value="F:isomerase activity"/>
    <property type="evidence" value="ECO:0007669"/>
    <property type="project" value="UniProtKB-KW"/>
</dbReference>
<dbReference type="InterPro" id="IPR001920">
    <property type="entry name" value="Asp/Glu_race"/>
</dbReference>
<evidence type="ECO:0000313" key="3">
    <source>
        <dbReference type="EMBL" id="MCW3485100.1"/>
    </source>
</evidence>
<evidence type="ECO:0000256" key="1">
    <source>
        <dbReference type="ARBA" id="ARBA00007847"/>
    </source>
</evidence>
<proteinExistence type="inferred from homology"/>